<dbReference type="RefSeq" id="WP_184534653.1">
    <property type="nucleotide sequence ID" value="NZ_JACHJW010000001.1"/>
</dbReference>
<accession>A0A7W7SPK4</accession>
<dbReference type="AlphaFoldDB" id="A0A7W7SPK4"/>
<proteinExistence type="predicted"/>
<keyword evidence="2" id="KW-1185">Reference proteome</keyword>
<protein>
    <submittedName>
        <fullName evidence="1">Uncharacterized protein</fullName>
    </submittedName>
</protein>
<evidence type="ECO:0000313" key="1">
    <source>
        <dbReference type="EMBL" id="MBB4958588.1"/>
    </source>
</evidence>
<gene>
    <name evidence="1" type="ORF">FHR38_002321</name>
</gene>
<organism evidence="1 2">
    <name type="scientific">Micromonospora polyrhachis</name>
    <dbReference type="NCBI Taxonomy" id="1282883"/>
    <lineage>
        <taxon>Bacteria</taxon>
        <taxon>Bacillati</taxon>
        <taxon>Actinomycetota</taxon>
        <taxon>Actinomycetes</taxon>
        <taxon>Micromonosporales</taxon>
        <taxon>Micromonosporaceae</taxon>
        <taxon>Micromonospora</taxon>
    </lineage>
</organism>
<evidence type="ECO:0000313" key="2">
    <source>
        <dbReference type="Proteomes" id="UP000578819"/>
    </source>
</evidence>
<reference evidence="1 2" key="1">
    <citation type="submission" date="2020-08" db="EMBL/GenBank/DDBJ databases">
        <title>Sequencing the genomes of 1000 actinobacteria strains.</title>
        <authorList>
            <person name="Klenk H.-P."/>
        </authorList>
    </citation>
    <scope>NUCLEOTIDE SEQUENCE [LARGE SCALE GENOMIC DNA]</scope>
    <source>
        <strain evidence="1 2">DSM 45886</strain>
    </source>
</reference>
<dbReference type="Proteomes" id="UP000578819">
    <property type="component" value="Unassembled WGS sequence"/>
</dbReference>
<dbReference type="EMBL" id="JACHJW010000001">
    <property type="protein sequence ID" value="MBB4958588.1"/>
    <property type="molecule type" value="Genomic_DNA"/>
</dbReference>
<sequence length="159" mass="17317">MIIVLILATGAAWWAGAITPRFGPGAGSEYGANHGTIFYGISLRNTSRLPVTIIDAGRSGTGLELTAVEGDFPITLQRDEEAWIKLYYQVTDCPAVTADAWPVPVTVERPWGTKTVYITLPTQRQSQWQGSTFPPLQVVRNGPVEWQRSQTDVACALLG</sequence>
<name>A0A7W7SPK4_9ACTN</name>
<comment type="caution">
    <text evidence="1">The sequence shown here is derived from an EMBL/GenBank/DDBJ whole genome shotgun (WGS) entry which is preliminary data.</text>
</comment>